<feature type="domain" description="DUF5727" evidence="1">
    <location>
        <begin position="111"/>
        <end position="279"/>
    </location>
</feature>
<dbReference type="GeneID" id="36342266"/>
<dbReference type="Proteomes" id="UP000019149">
    <property type="component" value="Unassembled WGS sequence"/>
</dbReference>
<dbReference type="InterPro" id="IPR043785">
    <property type="entry name" value="DUF5727"/>
</dbReference>
<dbReference type="KEGG" id="egl:EGR_06551"/>
<proteinExistence type="predicted"/>
<evidence type="ECO:0000313" key="3">
    <source>
        <dbReference type="Proteomes" id="UP000019149"/>
    </source>
</evidence>
<dbReference type="RefSeq" id="XP_024349760.1">
    <property type="nucleotide sequence ID" value="XM_024495800.1"/>
</dbReference>
<accession>W6UYC5</accession>
<evidence type="ECO:0000313" key="2">
    <source>
        <dbReference type="EMBL" id="EUB58564.1"/>
    </source>
</evidence>
<keyword evidence="3" id="KW-1185">Reference proteome</keyword>
<protein>
    <recommendedName>
        <fullName evidence="1">DUF5727 domain-containing protein</fullName>
    </recommendedName>
</protein>
<dbReference type="EMBL" id="APAU02000059">
    <property type="protein sequence ID" value="EUB58564.1"/>
    <property type="molecule type" value="Genomic_DNA"/>
</dbReference>
<dbReference type="OMA" id="CFRDNAK"/>
<organism evidence="2 3">
    <name type="scientific">Echinococcus granulosus</name>
    <name type="common">Hydatid tapeworm</name>
    <dbReference type="NCBI Taxonomy" id="6210"/>
    <lineage>
        <taxon>Eukaryota</taxon>
        <taxon>Metazoa</taxon>
        <taxon>Spiralia</taxon>
        <taxon>Lophotrochozoa</taxon>
        <taxon>Platyhelminthes</taxon>
        <taxon>Cestoda</taxon>
        <taxon>Eucestoda</taxon>
        <taxon>Cyclophyllidea</taxon>
        <taxon>Taeniidae</taxon>
        <taxon>Echinococcus</taxon>
        <taxon>Echinococcus granulosus group</taxon>
    </lineage>
</organism>
<reference evidence="2 3" key="1">
    <citation type="journal article" date="2013" name="Nat. Genet.">
        <title>The genome of the hydatid tapeworm Echinococcus granulosus.</title>
        <authorList>
            <person name="Zheng H."/>
            <person name="Zhang W."/>
            <person name="Zhang L."/>
            <person name="Zhang Z."/>
            <person name="Li J."/>
            <person name="Lu G."/>
            <person name="Zhu Y."/>
            <person name="Wang Y."/>
            <person name="Huang Y."/>
            <person name="Liu J."/>
            <person name="Kang H."/>
            <person name="Chen J."/>
            <person name="Wang L."/>
            <person name="Chen A."/>
            <person name="Yu S."/>
            <person name="Gao Z."/>
            <person name="Jin L."/>
            <person name="Gu W."/>
            <person name="Wang Z."/>
            <person name="Zhao L."/>
            <person name="Shi B."/>
            <person name="Wen H."/>
            <person name="Lin R."/>
            <person name="Jones M.K."/>
            <person name="Brejova B."/>
            <person name="Vinar T."/>
            <person name="Zhao G."/>
            <person name="McManus D.P."/>
            <person name="Chen Z."/>
            <person name="Zhou Y."/>
            <person name="Wang S."/>
        </authorList>
    </citation>
    <scope>NUCLEOTIDE SEQUENCE [LARGE SCALE GENOMIC DNA]</scope>
</reference>
<dbReference type="Pfam" id="PF18997">
    <property type="entry name" value="DUF5727"/>
    <property type="match status" value="1"/>
</dbReference>
<gene>
    <name evidence="2" type="ORF">EGR_06551</name>
</gene>
<dbReference type="AlphaFoldDB" id="W6UYC5"/>
<dbReference type="CTD" id="36342266"/>
<evidence type="ECO:0000259" key="1">
    <source>
        <dbReference type="Pfam" id="PF18997"/>
    </source>
</evidence>
<comment type="caution">
    <text evidence="2">The sequence shown here is derived from an EMBL/GenBank/DDBJ whole genome shotgun (WGS) entry which is preliminary data.</text>
</comment>
<sequence>MTDTSFLDNVLFEVINLKDTSPRQLIKLDISPDRDGANSAALSNAISDMLTSTFCLVILLVNFALGDPELLGSRVITQPIGKSSPPMYFLYNVGSPQGTLRSSGGKVGFVIANGACKLTDGTVIGSPCFRDNAKSQVTLYDVGLFYEIILVSRTVIYTVFFVPFCDFAKYQRGRILIKYSWPLSRFRKNKTTVYVEFGLREDALPLSAQIIYDSQIVCLWKNGNLAISNFDNCSWETNYSEGCKIFRGHFHRLRNIEFSSIALETGNELLAVSVDWTREVSGNAVLVV</sequence>
<name>W6UYC5_ECHGR</name>